<dbReference type="Gene3D" id="2.60.40.60">
    <property type="entry name" value="Cadherins"/>
    <property type="match status" value="1"/>
</dbReference>
<sequence>MTIAGDGPSLSLGGGDLNLAGGQVLKASPVVTAAVTAERPIGLDYRPPEAKAYDQKTDIPSNALDAKDFPSIDAWLDACVAQGVPGKIGSGTYVVDGEPRYSPVGIYGYGETPPKFVAQNVDCWLYLKSDDVTLKGLAFEGFGQVLGGSVALSDGAPYHSTTTYAFDRFDPAKGGLAMDVPATTSTVGPAVTITDCEFVNCENAFMFVSDTTQMGAVNFHGNTLVGTYGMLNIFSTLWTEVNATYNEWGDATGDRAQPGLKSNGVQTGIAIGTDKTIYIEGHSTKLNITNNYAHDIDSLSRYDDTNAAVFVDARGVISAERGDNVISFNRIEHLRGLLGQEDSNAIYAKAHGLIIQGNWIEDSGAAYYTSAKNGSEATGVLIKPLHDGVHDDVASDIEVIGNTFVDMPTAPAGIVKDLAVIKISEAVGDSKIAFNTFIGGGNLSTSSSAGIIRVYGDVEKFAVVGNHFVDVALASGANAVVFQELIGTSSSMVEVSNNSAEKSVGAYSSDARWFNFTSKTPGALVTGLNVLEGGYKMLSSRAGVTTTTSQSYDAPTVVITPESVTAKDLRIADLQTLSASGAVVDAFVQASDARFSVHDGGLYLKAGQSVDFAKEPVVELILVTRDSDGWTGVVLNLTAAGVVGAALEVEITQLTQIAENSSSEIKVAQIGLTGGIEGAAYSTSDARFFVRDGALYLKSGAGLDYEKASQIAVGVTATLGDAKFVETVNVQVKDVNEAPTAISVGNLVSVTENTIVETKIATLTVSDPDKASSFRQFSYVVDDARFYVKDGDLYLKAGQVVDFEKASTIVVNVTASDGTGSVKTSVSVKVNDVVETSP</sequence>
<dbReference type="InterPro" id="IPR002126">
    <property type="entry name" value="Cadherin-like_dom"/>
</dbReference>
<keyword evidence="2" id="KW-0812">Transmembrane</keyword>
<feature type="domain" description="Cadherin" evidence="8">
    <location>
        <begin position="748"/>
        <end position="838"/>
    </location>
</feature>
<evidence type="ECO:0000313" key="10">
    <source>
        <dbReference type="Proteomes" id="UP000245073"/>
    </source>
</evidence>
<protein>
    <recommendedName>
        <fullName evidence="8">Cadherin domain-containing protein</fullName>
    </recommendedName>
</protein>
<dbReference type="PANTHER" id="PTHR24025">
    <property type="entry name" value="DESMOGLEIN FAMILY MEMBER"/>
    <property type="match status" value="1"/>
</dbReference>
<comment type="subcellular location">
    <subcellularLocation>
        <location evidence="1">Membrane</location>
    </subcellularLocation>
</comment>
<evidence type="ECO:0000256" key="4">
    <source>
        <dbReference type="ARBA" id="ARBA00022837"/>
    </source>
</evidence>
<dbReference type="PANTHER" id="PTHR24025:SF23">
    <property type="entry name" value="NEURAL-CADHERIN"/>
    <property type="match status" value="1"/>
</dbReference>
<evidence type="ECO:0000256" key="5">
    <source>
        <dbReference type="ARBA" id="ARBA00022889"/>
    </source>
</evidence>
<evidence type="ECO:0000256" key="7">
    <source>
        <dbReference type="ARBA" id="ARBA00023136"/>
    </source>
</evidence>
<dbReference type="GO" id="GO:0005911">
    <property type="term" value="C:cell-cell junction"/>
    <property type="evidence" value="ECO:0007669"/>
    <property type="project" value="TreeGrafter"/>
</dbReference>
<dbReference type="PROSITE" id="PS50268">
    <property type="entry name" value="CADHERIN_2"/>
    <property type="match status" value="1"/>
</dbReference>
<dbReference type="GO" id="GO:0005509">
    <property type="term" value="F:calcium ion binding"/>
    <property type="evidence" value="ECO:0007669"/>
    <property type="project" value="InterPro"/>
</dbReference>
<evidence type="ECO:0000259" key="8">
    <source>
        <dbReference type="PROSITE" id="PS50268"/>
    </source>
</evidence>
<dbReference type="AlphaFoldDB" id="A0A2T9JTY8"/>
<accession>A0A2T9JTY8</accession>
<dbReference type="SUPFAM" id="SSF51126">
    <property type="entry name" value="Pectin lyase-like"/>
    <property type="match status" value="1"/>
</dbReference>
<dbReference type="EMBL" id="QDKQ01000054">
    <property type="protein sequence ID" value="PVM87119.1"/>
    <property type="molecule type" value="Genomic_DNA"/>
</dbReference>
<keyword evidence="10" id="KW-1185">Reference proteome</keyword>
<keyword evidence="5" id="KW-0130">Cell adhesion</keyword>
<dbReference type="SUPFAM" id="SSF49313">
    <property type="entry name" value="Cadherin-like"/>
    <property type="match status" value="1"/>
</dbReference>
<dbReference type="InterPro" id="IPR015919">
    <property type="entry name" value="Cadherin-like_sf"/>
</dbReference>
<comment type="caution">
    <text evidence="9">The sequence shown here is derived from an EMBL/GenBank/DDBJ whole genome shotgun (WGS) entry which is preliminary data.</text>
</comment>
<dbReference type="SMART" id="SM00112">
    <property type="entry name" value="CA"/>
    <property type="match status" value="1"/>
</dbReference>
<dbReference type="Proteomes" id="UP000245073">
    <property type="component" value="Unassembled WGS sequence"/>
</dbReference>
<proteinExistence type="predicted"/>
<evidence type="ECO:0000256" key="3">
    <source>
        <dbReference type="ARBA" id="ARBA00022737"/>
    </source>
</evidence>
<keyword evidence="3" id="KW-0677">Repeat</keyword>
<keyword evidence="7" id="KW-0472">Membrane</keyword>
<keyword evidence="4" id="KW-0106">Calcium</keyword>
<reference evidence="9 10" key="1">
    <citation type="submission" date="2018-04" db="EMBL/GenBank/DDBJ databases">
        <title>The genome sequence of Caulobacter sp. 744.</title>
        <authorList>
            <person name="Gao J."/>
            <person name="Sun J."/>
        </authorList>
    </citation>
    <scope>NUCLEOTIDE SEQUENCE [LARGE SCALE GENOMIC DNA]</scope>
    <source>
        <strain evidence="9 10">774</strain>
    </source>
</reference>
<keyword evidence="6" id="KW-1133">Transmembrane helix</keyword>
<evidence type="ECO:0000313" key="9">
    <source>
        <dbReference type="EMBL" id="PVM87119.1"/>
    </source>
</evidence>
<feature type="non-terminal residue" evidence="9">
    <location>
        <position position="838"/>
    </location>
</feature>
<organism evidence="9 10">
    <name type="scientific">Caulobacter endophyticus</name>
    <dbReference type="NCBI Taxonomy" id="2172652"/>
    <lineage>
        <taxon>Bacteria</taxon>
        <taxon>Pseudomonadati</taxon>
        <taxon>Pseudomonadota</taxon>
        <taxon>Alphaproteobacteria</taxon>
        <taxon>Caulobacterales</taxon>
        <taxon>Caulobacteraceae</taxon>
        <taxon>Caulobacter</taxon>
    </lineage>
</organism>
<evidence type="ECO:0000256" key="1">
    <source>
        <dbReference type="ARBA" id="ARBA00004370"/>
    </source>
</evidence>
<evidence type="ECO:0000256" key="6">
    <source>
        <dbReference type="ARBA" id="ARBA00022989"/>
    </source>
</evidence>
<dbReference type="InterPro" id="IPR050971">
    <property type="entry name" value="Cadherin-domain_protein"/>
</dbReference>
<dbReference type="GO" id="GO:0016020">
    <property type="term" value="C:membrane"/>
    <property type="evidence" value="ECO:0007669"/>
    <property type="project" value="UniProtKB-SubCell"/>
</dbReference>
<dbReference type="CDD" id="cd11304">
    <property type="entry name" value="Cadherin_repeat"/>
    <property type="match status" value="1"/>
</dbReference>
<evidence type="ECO:0000256" key="2">
    <source>
        <dbReference type="ARBA" id="ARBA00022692"/>
    </source>
</evidence>
<dbReference type="GO" id="GO:0007156">
    <property type="term" value="P:homophilic cell adhesion via plasma membrane adhesion molecules"/>
    <property type="evidence" value="ECO:0007669"/>
    <property type="project" value="InterPro"/>
</dbReference>
<name>A0A2T9JTY8_9CAUL</name>
<gene>
    <name evidence="9" type="ORF">DDF67_15005</name>
</gene>
<dbReference type="InterPro" id="IPR011050">
    <property type="entry name" value="Pectin_lyase_fold/virulence"/>
</dbReference>